<keyword evidence="4" id="KW-1185">Reference proteome</keyword>
<evidence type="ECO:0000256" key="1">
    <source>
        <dbReference type="SAM" id="MobiDB-lite"/>
    </source>
</evidence>
<evidence type="ECO:0000256" key="2">
    <source>
        <dbReference type="SAM" id="SignalP"/>
    </source>
</evidence>
<feature type="chain" id="PRO_5046409960" description="Bacterial repeat domain-containing protein" evidence="2">
    <location>
        <begin position="23"/>
        <end position="1169"/>
    </location>
</feature>
<keyword evidence="2" id="KW-0732">Signal</keyword>
<dbReference type="EMBL" id="CP146284">
    <property type="protein sequence ID" value="WWV65330.1"/>
    <property type="molecule type" value="Genomic_DNA"/>
</dbReference>
<feature type="signal peptide" evidence="2">
    <location>
        <begin position="1"/>
        <end position="22"/>
    </location>
</feature>
<dbReference type="RefSeq" id="WP_251967545.1">
    <property type="nucleotide sequence ID" value="NZ_CP146284.1"/>
</dbReference>
<accession>A0ABZ2IH10</accession>
<evidence type="ECO:0000313" key="3">
    <source>
        <dbReference type="EMBL" id="WWV65330.1"/>
    </source>
</evidence>
<feature type="compositionally biased region" description="Acidic residues" evidence="1">
    <location>
        <begin position="999"/>
        <end position="1011"/>
    </location>
</feature>
<organism evidence="3 4">
    <name type="scientific">Parabacteroides absconsus</name>
    <dbReference type="NCBI Taxonomy" id="2951805"/>
    <lineage>
        <taxon>Bacteria</taxon>
        <taxon>Pseudomonadati</taxon>
        <taxon>Bacteroidota</taxon>
        <taxon>Bacteroidia</taxon>
        <taxon>Bacteroidales</taxon>
        <taxon>Tannerellaceae</taxon>
        <taxon>Parabacteroides</taxon>
    </lineage>
</organism>
<dbReference type="Proteomes" id="UP001320603">
    <property type="component" value="Chromosome"/>
</dbReference>
<sequence length="1169" mass="125942">MKRKLFTFLVAFLATLSGAVWGQTPIEITGIHNESFPKKVTQEYEAYHGNFDHEGNKVIIKQTGSYRIIDNGQDANDKSNVQIIVEEGLGSVNITLEGVKTNAALPNTLSSKGEDAALVKMDRCALEINTGSIVTLSWQGANKLWSGGNRAGINVKDGATLIIAGPNDQGSLEAGSYCNTTTADHTRGAGIGGDNLDPNFGTIIIESGNVTAISQAIAENVNQIYADGAGIGGGAQVQQGSTNVNPSTKGIIIIKGGNITAKCEAAGSVSKDNEHGAGIGGGCQGTCSSITIIGGTINTSSNKGYDIGYGYNYAGNKTTPQLIIAPKDKNSGTLTVSTNDIASVNNQLKVDGNSSTLNGEVTLPEGTQVYAPNLDKQANLKAYKITYADSKISEEGTHTVTGLEEAKEAVSDMYFSPGTEVTVPSNISCNLHYYIGWYKKATSSSSIEQTTGEEGNKVCTFTLPSSSVTTLQEEAFTISPVWVDMEQPILALVDPKYEWIETSSDCPTIATMPEEAIDLLTYELVPGTAAGNRLDNVKFSGNKMIGKPSLDPLLDNGYKELPNVTVKVKLTEGTEMCTVKTPMILHNGMIVITGVEVTDREHTYDGSSHNGWDKDHGVDDAYHLLTFTFTINGKTPTTSGKPREGVHYIISGYTKDDQDKNAVDDISLEIKDAGTYRNLKLKSLRESVKFNIGNQGEEEECETNLSVTVGQRQLGLKATEDKPISYKVSSIVPDFAKDWDDYVELTNKVGNESVNVTSGMTATVNVKDVSAATEDWKTKPGVYTVNFKAGDNAIVGNSNYTVAGATATRKLIVSIDDATNVDVKPGDDSPWNKGFEHVYDGTMPKLGSLVITVAGATETLQEGADFSVNYPDDVNVGDHEATITFLNSTYITKNATKEVTLKITERDLFISFKENVKTLEGVEIADLLDCKNLVSGEYPEFEGTIVTKLISDNTYEVTINGFTIKDATTNNFKVNNYDITVNGSSYAAGNNISGTVTTDPDEDGDGDEDGDSDIRLYRIYTDEVCAGVELEYSREVVKGGQSTIVTVNVEKGYDASALKLSFKRGLYGDWEPLTLNKDGQYQIKNIWKDIYVRAEGVVTGMEDIDGAARVYAKDGSLYIYTPQQDDITVVSMTGAVVKRTKQIGLQSYPLNQGIYVVRVGEQVFKIRVK</sequence>
<reference evidence="3 4" key="1">
    <citation type="submission" date="2024-02" db="EMBL/GenBank/DDBJ databases">
        <title>Whole genome sequencing of Parabacteroides sp. AD58.</title>
        <authorList>
            <person name="Chaplin A.V."/>
            <person name="Pikina A.P."/>
            <person name="Sokolova S.R."/>
            <person name="Korostin D.O."/>
            <person name="Efimov B.A."/>
        </authorList>
    </citation>
    <scope>NUCLEOTIDE SEQUENCE [LARGE SCALE GENOMIC DNA]</scope>
    <source>
        <strain evidence="3 4">AD58</strain>
    </source>
</reference>
<proteinExistence type="predicted"/>
<evidence type="ECO:0008006" key="5">
    <source>
        <dbReference type="Google" id="ProtNLM"/>
    </source>
</evidence>
<feature type="region of interest" description="Disordered" evidence="1">
    <location>
        <begin position="990"/>
        <end position="1011"/>
    </location>
</feature>
<protein>
    <recommendedName>
        <fullName evidence="5">Bacterial repeat domain-containing protein</fullName>
    </recommendedName>
</protein>
<name>A0ABZ2IH10_9BACT</name>
<gene>
    <name evidence="3" type="ORF">NEE14_009910</name>
</gene>
<evidence type="ECO:0000313" key="4">
    <source>
        <dbReference type="Proteomes" id="UP001320603"/>
    </source>
</evidence>